<reference evidence="8 9" key="1">
    <citation type="submission" date="2016-11" db="EMBL/GenBank/DDBJ databases">
        <title>Draft Genome Sequences of Nine Cyanobacterial Strains from Diverse Habitats.</title>
        <authorList>
            <person name="Zhu T."/>
            <person name="Hou S."/>
            <person name="Lu X."/>
            <person name="Hess W.R."/>
        </authorList>
    </citation>
    <scope>NUCLEOTIDE SEQUENCE [LARGE SCALE GENOMIC DNA]</scope>
    <source>
        <strain evidence="8 9">NIES-592</strain>
    </source>
</reference>
<keyword evidence="5 7" id="KW-0456">Lyase</keyword>
<dbReference type="GO" id="GO:0019752">
    <property type="term" value="P:carboxylic acid metabolic process"/>
    <property type="evidence" value="ECO:0007669"/>
    <property type="project" value="InterPro"/>
</dbReference>
<keyword evidence="3" id="KW-0210">Decarboxylase</keyword>
<evidence type="ECO:0000256" key="3">
    <source>
        <dbReference type="ARBA" id="ARBA00022793"/>
    </source>
</evidence>
<proteinExistence type="inferred from homology"/>
<dbReference type="Proteomes" id="UP000186391">
    <property type="component" value="Unassembled WGS sequence"/>
</dbReference>
<dbReference type="GO" id="GO:0030170">
    <property type="term" value="F:pyridoxal phosphate binding"/>
    <property type="evidence" value="ECO:0007669"/>
    <property type="project" value="InterPro"/>
</dbReference>
<evidence type="ECO:0000256" key="6">
    <source>
        <dbReference type="PIRSR" id="PIRSR602129-50"/>
    </source>
</evidence>
<evidence type="ECO:0000256" key="7">
    <source>
        <dbReference type="RuleBase" id="RU000382"/>
    </source>
</evidence>
<evidence type="ECO:0000256" key="5">
    <source>
        <dbReference type="ARBA" id="ARBA00023239"/>
    </source>
</evidence>
<dbReference type="InterPro" id="IPR051151">
    <property type="entry name" value="Group_II_Decarboxylase"/>
</dbReference>
<dbReference type="GO" id="GO:0004058">
    <property type="term" value="F:aromatic-L-amino-acid decarboxylase activity"/>
    <property type="evidence" value="ECO:0007669"/>
    <property type="project" value="UniProtKB-ARBA"/>
</dbReference>
<gene>
    <name evidence="8" type="ORF">NIES592_00420</name>
</gene>
<dbReference type="PANTHER" id="PTHR46101">
    <property type="match status" value="1"/>
</dbReference>
<sequence>MFPQLVDTNTSVSLKRLQQHIAECAKLSIGYPVNLNFDYTLLLPFLQYNLNNVGDPFVEGNFALHSKEFERQSLNWFAQLYELEEYWGYLTSGGTEGNLYGMFLGRELYPDAVLYSSRDTHYSVAKAARLLKIPHVVISSQFHGEINYEHLEYELSQRKQQSAIININLGTTMKGAVDNIERINDIIQRLRIRFYIHCDGALGGMLLPFIQEAPKISFRDYPIGSISVSGHKFIGSPITYGIVLTRQPYVKKIETSVEYIGSKDITILGSRSGLAALLLWYAIQTRNQHFHREVATCLQNARYLRDRLLEINYHPLLNDFSTTVVFDKPAIELCRKWQLATQGNIAHIVVMQHISTQKIDQFIDNLLVNNKLSCFSTSCL</sequence>
<protein>
    <submittedName>
        <fullName evidence="8">Histidine decarboxylase</fullName>
    </submittedName>
</protein>
<dbReference type="SUPFAM" id="SSF53383">
    <property type="entry name" value="PLP-dependent transferases"/>
    <property type="match status" value="1"/>
</dbReference>
<evidence type="ECO:0000256" key="4">
    <source>
        <dbReference type="ARBA" id="ARBA00022898"/>
    </source>
</evidence>
<dbReference type="PANTHER" id="PTHR46101:SF2">
    <property type="entry name" value="SERINE DECARBOXYLASE"/>
    <property type="match status" value="1"/>
</dbReference>
<keyword evidence="4 6" id="KW-0663">Pyridoxal phosphate</keyword>
<evidence type="ECO:0000256" key="2">
    <source>
        <dbReference type="ARBA" id="ARBA00009533"/>
    </source>
</evidence>
<dbReference type="InterPro" id="IPR015422">
    <property type="entry name" value="PyrdxlP-dep_Trfase_small"/>
</dbReference>
<dbReference type="RefSeq" id="WP_073554617.1">
    <property type="nucleotide sequence ID" value="NZ_MRCA01000001.1"/>
</dbReference>
<dbReference type="EMBL" id="MRCA01000001">
    <property type="protein sequence ID" value="OKH16180.1"/>
    <property type="molecule type" value="Genomic_DNA"/>
</dbReference>
<evidence type="ECO:0000313" key="9">
    <source>
        <dbReference type="Proteomes" id="UP000186391"/>
    </source>
</evidence>
<dbReference type="Gene3D" id="3.40.640.10">
    <property type="entry name" value="Type I PLP-dependent aspartate aminotransferase-like (Major domain)"/>
    <property type="match status" value="1"/>
</dbReference>
<accession>A0A1U7H4F1</accession>
<organism evidence="8 9">
    <name type="scientific">Fischerella major NIES-592</name>
    <dbReference type="NCBI Taxonomy" id="210994"/>
    <lineage>
        <taxon>Bacteria</taxon>
        <taxon>Bacillati</taxon>
        <taxon>Cyanobacteriota</taxon>
        <taxon>Cyanophyceae</taxon>
        <taxon>Nostocales</taxon>
        <taxon>Hapalosiphonaceae</taxon>
        <taxon>Fischerella</taxon>
    </lineage>
</organism>
<dbReference type="InterPro" id="IPR015421">
    <property type="entry name" value="PyrdxlP-dep_Trfase_major"/>
</dbReference>
<dbReference type="OrthoDB" id="9803665at2"/>
<comment type="similarity">
    <text evidence="2 7">Belongs to the group II decarboxylase family.</text>
</comment>
<comment type="cofactor">
    <cofactor evidence="1 6 7">
        <name>pyridoxal 5'-phosphate</name>
        <dbReference type="ChEBI" id="CHEBI:597326"/>
    </cofactor>
</comment>
<feature type="modified residue" description="N6-(pyridoxal phosphate)lysine" evidence="6">
    <location>
        <position position="232"/>
    </location>
</feature>
<dbReference type="InterPro" id="IPR015424">
    <property type="entry name" value="PyrdxlP-dep_Trfase"/>
</dbReference>
<dbReference type="NCBIfam" id="NF002748">
    <property type="entry name" value="PRK02769.1"/>
    <property type="match status" value="1"/>
</dbReference>
<dbReference type="Pfam" id="PF00282">
    <property type="entry name" value="Pyridoxal_deC"/>
    <property type="match status" value="1"/>
</dbReference>
<dbReference type="AlphaFoldDB" id="A0A1U7H4F1"/>
<keyword evidence="9" id="KW-1185">Reference proteome</keyword>
<dbReference type="Gene3D" id="3.90.1150.10">
    <property type="entry name" value="Aspartate Aminotransferase, domain 1"/>
    <property type="match status" value="1"/>
</dbReference>
<comment type="caution">
    <text evidence="8">The sequence shown here is derived from an EMBL/GenBank/DDBJ whole genome shotgun (WGS) entry which is preliminary data.</text>
</comment>
<evidence type="ECO:0000313" key="8">
    <source>
        <dbReference type="EMBL" id="OKH16180.1"/>
    </source>
</evidence>
<evidence type="ECO:0000256" key="1">
    <source>
        <dbReference type="ARBA" id="ARBA00001933"/>
    </source>
</evidence>
<dbReference type="InterPro" id="IPR002129">
    <property type="entry name" value="PyrdxlP-dep_de-COase"/>
</dbReference>
<name>A0A1U7H4F1_9CYAN</name>